<keyword evidence="2" id="KW-1185">Reference proteome</keyword>
<dbReference type="Proteomes" id="UP000075920">
    <property type="component" value="Unassembled WGS sequence"/>
</dbReference>
<reference evidence="2" key="1">
    <citation type="submission" date="2013-03" db="EMBL/GenBank/DDBJ databases">
        <title>The Genome Sequence of Anopheles minimus MINIMUS1.</title>
        <authorList>
            <consortium name="The Broad Institute Genomics Platform"/>
            <person name="Neafsey D.E."/>
            <person name="Walton C."/>
            <person name="Walker B."/>
            <person name="Young S.K."/>
            <person name="Zeng Q."/>
            <person name="Gargeya S."/>
            <person name="Fitzgerald M."/>
            <person name="Haas B."/>
            <person name="Abouelleil A."/>
            <person name="Allen A.W."/>
            <person name="Alvarado L."/>
            <person name="Arachchi H.M."/>
            <person name="Berlin A.M."/>
            <person name="Chapman S.B."/>
            <person name="Gainer-Dewar J."/>
            <person name="Goldberg J."/>
            <person name="Griggs A."/>
            <person name="Gujja S."/>
            <person name="Hansen M."/>
            <person name="Howarth C."/>
            <person name="Imamovic A."/>
            <person name="Ireland A."/>
            <person name="Larimer J."/>
            <person name="McCowan C."/>
            <person name="Murphy C."/>
            <person name="Pearson M."/>
            <person name="Poon T.W."/>
            <person name="Priest M."/>
            <person name="Roberts A."/>
            <person name="Saif S."/>
            <person name="Shea T."/>
            <person name="Sisk P."/>
            <person name="Sykes S."/>
            <person name="Wortman J."/>
            <person name="Nusbaum C."/>
            <person name="Birren B."/>
        </authorList>
    </citation>
    <scope>NUCLEOTIDE SEQUENCE [LARGE SCALE GENOMIC DNA]</scope>
    <source>
        <strain evidence="2">MINIMUS1</strain>
    </source>
</reference>
<protein>
    <submittedName>
        <fullName evidence="1">Uncharacterized protein</fullName>
    </submittedName>
</protein>
<dbReference type="VEuPathDB" id="VectorBase:AMIN005043"/>
<evidence type="ECO:0000313" key="2">
    <source>
        <dbReference type="Proteomes" id="UP000075920"/>
    </source>
</evidence>
<evidence type="ECO:0000313" key="1">
    <source>
        <dbReference type="EnsemblMetazoa" id="AMIN005043-PA"/>
    </source>
</evidence>
<accession>A0A182W3Y2</accession>
<proteinExistence type="predicted"/>
<name>A0A182W3Y2_9DIPT</name>
<dbReference type="EnsemblMetazoa" id="AMIN005043-RA">
    <property type="protein sequence ID" value="AMIN005043-PA"/>
    <property type="gene ID" value="AMIN005043"/>
</dbReference>
<dbReference type="AlphaFoldDB" id="A0A182W3Y2"/>
<reference evidence="1" key="2">
    <citation type="submission" date="2020-05" db="UniProtKB">
        <authorList>
            <consortium name="EnsemblMetazoa"/>
        </authorList>
    </citation>
    <scope>IDENTIFICATION</scope>
    <source>
        <strain evidence="1">MINIMUS1</strain>
    </source>
</reference>
<sequence>MTPDGGSNDACSVCWIPAAATSEDRWRCRISDAVWLLINALELWSVCRHPFQQLRRDRIVALQVSRNH</sequence>
<organism evidence="1 2">
    <name type="scientific">Anopheles minimus</name>
    <dbReference type="NCBI Taxonomy" id="112268"/>
    <lineage>
        <taxon>Eukaryota</taxon>
        <taxon>Metazoa</taxon>
        <taxon>Ecdysozoa</taxon>
        <taxon>Arthropoda</taxon>
        <taxon>Hexapoda</taxon>
        <taxon>Insecta</taxon>
        <taxon>Pterygota</taxon>
        <taxon>Neoptera</taxon>
        <taxon>Endopterygota</taxon>
        <taxon>Diptera</taxon>
        <taxon>Nematocera</taxon>
        <taxon>Culicoidea</taxon>
        <taxon>Culicidae</taxon>
        <taxon>Anophelinae</taxon>
        <taxon>Anopheles</taxon>
    </lineage>
</organism>